<reference evidence="3" key="1">
    <citation type="journal article" date="2010" name="Science">
        <title>Signatures of adaptation to obligate biotrophy in the Hyaloperonospora arabidopsidis genome.</title>
        <authorList>
            <person name="Baxter L."/>
            <person name="Tripathy S."/>
            <person name="Ishaque N."/>
            <person name="Boot N."/>
            <person name="Cabral A."/>
            <person name="Kemen E."/>
            <person name="Thines M."/>
            <person name="Ah-Fong A."/>
            <person name="Anderson R."/>
            <person name="Badejoko W."/>
            <person name="Bittner-Eddy P."/>
            <person name="Boore J.L."/>
            <person name="Chibucos M.C."/>
            <person name="Coates M."/>
            <person name="Dehal P."/>
            <person name="Delehaunty K."/>
            <person name="Dong S."/>
            <person name="Downton P."/>
            <person name="Dumas B."/>
            <person name="Fabro G."/>
            <person name="Fronick C."/>
            <person name="Fuerstenberg S.I."/>
            <person name="Fulton L."/>
            <person name="Gaulin E."/>
            <person name="Govers F."/>
            <person name="Hughes L."/>
            <person name="Humphray S."/>
            <person name="Jiang R.H."/>
            <person name="Judelson H."/>
            <person name="Kamoun S."/>
            <person name="Kyung K."/>
            <person name="Meijer H."/>
            <person name="Minx P."/>
            <person name="Morris P."/>
            <person name="Nelson J."/>
            <person name="Phuntumart V."/>
            <person name="Qutob D."/>
            <person name="Rehmany A."/>
            <person name="Rougon-Cardoso A."/>
            <person name="Ryden P."/>
            <person name="Torto-Alalibo T."/>
            <person name="Studholme D."/>
            <person name="Wang Y."/>
            <person name="Win J."/>
            <person name="Wood J."/>
            <person name="Clifton S.W."/>
            <person name="Rogers J."/>
            <person name="Van den Ackerveken G."/>
            <person name="Jones J.D."/>
            <person name="McDowell J.M."/>
            <person name="Beynon J."/>
            <person name="Tyler B.M."/>
        </authorList>
    </citation>
    <scope>NUCLEOTIDE SEQUENCE [LARGE SCALE GENOMIC DNA]</scope>
    <source>
        <strain evidence="3">Emoy2</strain>
    </source>
</reference>
<dbReference type="InParanoid" id="M4B4A3"/>
<dbReference type="AlphaFoldDB" id="M4B4A3"/>
<dbReference type="EMBL" id="JH598253">
    <property type="status" value="NOT_ANNOTATED_CDS"/>
    <property type="molecule type" value="Genomic_DNA"/>
</dbReference>
<dbReference type="HOGENOM" id="CLU_2297094_0_0_1"/>
<evidence type="ECO:0000256" key="1">
    <source>
        <dbReference type="SAM" id="MobiDB-lite"/>
    </source>
</evidence>
<feature type="compositionally biased region" description="Pro residues" evidence="1">
    <location>
        <begin position="30"/>
        <end position="42"/>
    </location>
</feature>
<sequence>MEEVSRTARQKSAQDNGGHHHHLCSGSPSATPPPDFSLPPSPGILDDLTMDDNAGYSPEGNWYCSTSRMLPYSSFGNRSKNVSLSFTREMGLRGFSQWTLQ</sequence>
<accession>M4B4A3</accession>
<feature type="region of interest" description="Disordered" evidence="1">
    <location>
        <begin position="1"/>
        <end position="52"/>
    </location>
</feature>
<name>M4B4A3_HYAAE</name>
<evidence type="ECO:0000313" key="3">
    <source>
        <dbReference type="Proteomes" id="UP000011713"/>
    </source>
</evidence>
<keyword evidence="3" id="KW-1185">Reference proteome</keyword>
<reference evidence="2" key="2">
    <citation type="submission" date="2015-06" db="UniProtKB">
        <authorList>
            <consortium name="EnsemblProtists"/>
        </authorList>
    </citation>
    <scope>IDENTIFICATION</scope>
    <source>
        <strain evidence="2">Emoy2</strain>
    </source>
</reference>
<evidence type="ECO:0000313" key="2">
    <source>
        <dbReference type="EnsemblProtists" id="HpaP801102"/>
    </source>
</evidence>
<proteinExistence type="predicted"/>
<dbReference type="EnsemblProtists" id="HpaT801102">
    <property type="protein sequence ID" value="HpaP801102"/>
    <property type="gene ID" value="HpaG801102"/>
</dbReference>
<protein>
    <submittedName>
        <fullName evidence="2">Uncharacterized protein</fullName>
    </submittedName>
</protein>
<dbReference type="VEuPathDB" id="FungiDB:HpaG801102"/>
<dbReference type="Proteomes" id="UP000011713">
    <property type="component" value="Unassembled WGS sequence"/>
</dbReference>
<organism evidence="2 3">
    <name type="scientific">Hyaloperonospora arabidopsidis (strain Emoy2)</name>
    <name type="common">Downy mildew agent</name>
    <name type="synonym">Peronospora arabidopsidis</name>
    <dbReference type="NCBI Taxonomy" id="559515"/>
    <lineage>
        <taxon>Eukaryota</taxon>
        <taxon>Sar</taxon>
        <taxon>Stramenopiles</taxon>
        <taxon>Oomycota</taxon>
        <taxon>Peronosporomycetes</taxon>
        <taxon>Peronosporales</taxon>
        <taxon>Peronosporaceae</taxon>
        <taxon>Hyaloperonospora</taxon>
    </lineage>
</organism>